<comment type="caution">
    <text evidence="16">The sequence shown here is derived from an EMBL/GenBank/DDBJ whole genome shotgun (WGS) entry which is preliminary data.</text>
</comment>
<reference evidence="16 17" key="1">
    <citation type="submission" date="2020-08" db="EMBL/GenBank/DDBJ databases">
        <title>A Genomic Blueprint of the Chicken Gut Microbiome.</title>
        <authorList>
            <person name="Gilroy R."/>
            <person name="Ravi A."/>
            <person name="Getino M."/>
            <person name="Pursley I."/>
            <person name="Horton D.L."/>
            <person name="Alikhan N.-F."/>
            <person name="Baker D."/>
            <person name="Gharbi K."/>
            <person name="Hall N."/>
            <person name="Watson M."/>
            <person name="Adriaenssens E.M."/>
            <person name="Foster-Nyarko E."/>
            <person name="Jarju S."/>
            <person name="Secka A."/>
            <person name="Antonio M."/>
            <person name="Oren A."/>
            <person name="Chaudhuri R."/>
            <person name="La Ragione R.M."/>
            <person name="Hildebrand F."/>
            <person name="Pallen M.J."/>
        </authorList>
    </citation>
    <scope>NUCLEOTIDE SEQUENCE [LARGE SCALE GENOMIC DNA]</scope>
    <source>
        <strain evidence="16 17">Sa5YUA1</strain>
    </source>
</reference>
<evidence type="ECO:0000256" key="14">
    <source>
        <dbReference type="SAM" id="Phobius"/>
    </source>
</evidence>
<keyword evidence="7 14" id="KW-0812">Transmembrane</keyword>
<sequence length="528" mass="59267">MCLKEIPIRWKITLLSYGVVIFLLLICGLVVIANMQQQEELDLRGESMSTARTVAEFADIKDGLEEDEGWEIINPIVEEIRVINNTDYIVVMNMDRVRFSHPVKSMIGNVSTGSDEDPAFAEHIYFSKAKGEDGTYLRAFIPVLKDEQLNQIGVVMVGNKIPTFKEIVSGFSKEILLIVFLTLIVGFIASYILANHIKKQMFDLEPFEIKRMFEERTATFHSINEGVIAIDYHEKITIFNEKAKKIFNVSGEVTGLSIRSVLEDTRLPEIVERNEPVYNEQIMVSGKSILSTRIPINKDGQLIGAVAIFQDRTEVAKLAEELTGVRSFVEALRVQNHEHMNKLHTIAGLIQLGKPEKAFQLAFAASEEQESISLFLHEVIKDDAVAGLLISKIRRGKELDIIVTVDTNSNLDHFPPHLDHHDFVLLLGNLVENAFGAFEQLDREEKIIDISIEQDDHICSILVEDNGIGIEESNLEKIFTKGFTKGKENGTGYGLYLVKQIVDKGEGQITVTSNVNEGTSFLITFGEV</sequence>
<evidence type="ECO:0000256" key="8">
    <source>
        <dbReference type="ARBA" id="ARBA00022741"/>
    </source>
</evidence>
<gene>
    <name evidence="16" type="ORF">H9655_15675</name>
</gene>
<dbReference type="InterPro" id="IPR039506">
    <property type="entry name" value="SPOB_a"/>
</dbReference>
<keyword evidence="8" id="KW-0547">Nucleotide-binding</keyword>
<dbReference type="GO" id="GO:0016301">
    <property type="term" value="F:kinase activity"/>
    <property type="evidence" value="ECO:0007669"/>
    <property type="project" value="UniProtKB-KW"/>
</dbReference>
<evidence type="ECO:0000256" key="10">
    <source>
        <dbReference type="ARBA" id="ARBA00022840"/>
    </source>
</evidence>
<evidence type="ECO:0000256" key="11">
    <source>
        <dbReference type="ARBA" id="ARBA00022989"/>
    </source>
</evidence>
<dbReference type="EC" id="2.7.13.3" evidence="3"/>
<dbReference type="SUPFAM" id="SSF55785">
    <property type="entry name" value="PYP-like sensor domain (PAS domain)"/>
    <property type="match status" value="1"/>
</dbReference>
<evidence type="ECO:0000256" key="1">
    <source>
        <dbReference type="ARBA" id="ARBA00000085"/>
    </source>
</evidence>
<dbReference type="Proteomes" id="UP000657931">
    <property type="component" value="Unassembled WGS sequence"/>
</dbReference>
<dbReference type="Pfam" id="PF02518">
    <property type="entry name" value="HATPase_c"/>
    <property type="match status" value="1"/>
</dbReference>
<dbReference type="SUPFAM" id="SSF55874">
    <property type="entry name" value="ATPase domain of HSP90 chaperone/DNA topoisomerase II/histidine kinase"/>
    <property type="match status" value="1"/>
</dbReference>
<dbReference type="EMBL" id="JACSQT010000008">
    <property type="protein sequence ID" value="MBD7938475.1"/>
    <property type="molecule type" value="Genomic_DNA"/>
</dbReference>
<evidence type="ECO:0000256" key="7">
    <source>
        <dbReference type="ARBA" id="ARBA00022692"/>
    </source>
</evidence>
<evidence type="ECO:0000313" key="16">
    <source>
        <dbReference type="EMBL" id="MBD7938475.1"/>
    </source>
</evidence>
<dbReference type="InterPro" id="IPR033463">
    <property type="entry name" value="sCache_3"/>
</dbReference>
<evidence type="ECO:0000256" key="4">
    <source>
        <dbReference type="ARBA" id="ARBA00022475"/>
    </source>
</evidence>
<keyword evidence="5" id="KW-0597">Phosphoprotein</keyword>
<dbReference type="InterPro" id="IPR036890">
    <property type="entry name" value="HATPase_C_sf"/>
</dbReference>
<proteinExistence type="predicted"/>
<feature type="domain" description="Histidine kinase" evidence="15">
    <location>
        <begin position="334"/>
        <end position="528"/>
    </location>
</feature>
<evidence type="ECO:0000256" key="5">
    <source>
        <dbReference type="ARBA" id="ARBA00022553"/>
    </source>
</evidence>
<dbReference type="SMART" id="SM00091">
    <property type="entry name" value="PAS"/>
    <property type="match status" value="1"/>
</dbReference>
<keyword evidence="11 14" id="KW-1133">Transmembrane helix</keyword>
<dbReference type="RefSeq" id="WP_191815966.1">
    <property type="nucleotide sequence ID" value="NZ_JACSQT010000008.1"/>
</dbReference>
<dbReference type="Pfam" id="PF17203">
    <property type="entry name" value="sCache_3_2"/>
    <property type="match status" value="1"/>
</dbReference>
<dbReference type="InterPro" id="IPR016120">
    <property type="entry name" value="Sig_transdc_His_kin_SpoOB"/>
</dbReference>
<dbReference type="InterPro" id="IPR035965">
    <property type="entry name" value="PAS-like_dom_sf"/>
</dbReference>
<keyword evidence="13 14" id="KW-0472">Membrane</keyword>
<dbReference type="PANTHER" id="PTHR43547:SF10">
    <property type="entry name" value="SENSOR HISTIDINE KINASE DCUS"/>
    <property type="match status" value="1"/>
</dbReference>
<dbReference type="CDD" id="cd00130">
    <property type="entry name" value="PAS"/>
    <property type="match status" value="1"/>
</dbReference>
<comment type="catalytic activity">
    <reaction evidence="1">
        <text>ATP + protein L-histidine = ADP + protein N-phospho-L-histidine.</text>
        <dbReference type="EC" id="2.7.13.3"/>
    </reaction>
</comment>
<evidence type="ECO:0000256" key="9">
    <source>
        <dbReference type="ARBA" id="ARBA00022777"/>
    </source>
</evidence>
<accession>A0ABR8QSG2</accession>
<keyword evidence="12" id="KW-0902">Two-component regulatory system</keyword>
<evidence type="ECO:0000313" key="17">
    <source>
        <dbReference type="Proteomes" id="UP000657931"/>
    </source>
</evidence>
<dbReference type="Pfam" id="PF14689">
    <property type="entry name" value="SPOB_a"/>
    <property type="match status" value="1"/>
</dbReference>
<dbReference type="PROSITE" id="PS50109">
    <property type="entry name" value="HIS_KIN"/>
    <property type="match status" value="1"/>
</dbReference>
<evidence type="ECO:0000259" key="15">
    <source>
        <dbReference type="PROSITE" id="PS50109"/>
    </source>
</evidence>
<dbReference type="PANTHER" id="PTHR43547">
    <property type="entry name" value="TWO-COMPONENT HISTIDINE KINASE"/>
    <property type="match status" value="1"/>
</dbReference>
<dbReference type="Gene3D" id="1.10.287.130">
    <property type="match status" value="1"/>
</dbReference>
<keyword evidence="9 16" id="KW-0418">Kinase</keyword>
<dbReference type="SMART" id="SM00387">
    <property type="entry name" value="HATPase_c"/>
    <property type="match status" value="1"/>
</dbReference>
<evidence type="ECO:0000256" key="2">
    <source>
        <dbReference type="ARBA" id="ARBA00004651"/>
    </source>
</evidence>
<dbReference type="InterPro" id="IPR004358">
    <property type="entry name" value="Sig_transdc_His_kin-like_C"/>
</dbReference>
<dbReference type="SUPFAM" id="SSF55890">
    <property type="entry name" value="Sporulation response regulatory protein Spo0B"/>
    <property type="match status" value="1"/>
</dbReference>
<keyword evidence="10" id="KW-0067">ATP-binding</keyword>
<evidence type="ECO:0000256" key="13">
    <source>
        <dbReference type="ARBA" id="ARBA00023136"/>
    </source>
</evidence>
<dbReference type="InterPro" id="IPR003594">
    <property type="entry name" value="HATPase_dom"/>
</dbReference>
<dbReference type="SUPFAM" id="SSF103190">
    <property type="entry name" value="Sensory domain-like"/>
    <property type="match status" value="1"/>
</dbReference>
<dbReference type="InterPro" id="IPR000014">
    <property type="entry name" value="PAS"/>
</dbReference>
<feature type="transmembrane region" description="Helical" evidence="14">
    <location>
        <begin position="175"/>
        <end position="194"/>
    </location>
</feature>
<evidence type="ECO:0000256" key="3">
    <source>
        <dbReference type="ARBA" id="ARBA00012438"/>
    </source>
</evidence>
<dbReference type="PRINTS" id="PR00344">
    <property type="entry name" value="BCTRLSENSOR"/>
</dbReference>
<keyword evidence="17" id="KW-1185">Reference proteome</keyword>
<protein>
    <recommendedName>
        <fullName evidence="3">histidine kinase</fullName>
        <ecNumber evidence="3">2.7.13.3</ecNumber>
    </recommendedName>
</protein>
<dbReference type="InterPro" id="IPR029151">
    <property type="entry name" value="Sensor-like_sf"/>
</dbReference>
<organism evidence="16 17">
    <name type="scientific">Cytobacillus stercorigallinarum</name>
    <dbReference type="NCBI Taxonomy" id="2762240"/>
    <lineage>
        <taxon>Bacteria</taxon>
        <taxon>Bacillati</taxon>
        <taxon>Bacillota</taxon>
        <taxon>Bacilli</taxon>
        <taxon>Bacillales</taxon>
        <taxon>Bacillaceae</taxon>
        <taxon>Cytobacillus</taxon>
    </lineage>
</organism>
<dbReference type="Gene3D" id="3.30.450.20">
    <property type="entry name" value="PAS domain"/>
    <property type="match status" value="2"/>
</dbReference>
<feature type="transmembrane region" description="Helical" evidence="14">
    <location>
        <begin position="12"/>
        <end position="33"/>
    </location>
</feature>
<dbReference type="Gene3D" id="3.30.565.10">
    <property type="entry name" value="Histidine kinase-like ATPase, C-terminal domain"/>
    <property type="match status" value="1"/>
</dbReference>
<keyword evidence="6" id="KW-0808">Transferase</keyword>
<evidence type="ECO:0000256" key="12">
    <source>
        <dbReference type="ARBA" id="ARBA00023012"/>
    </source>
</evidence>
<keyword evidence="4" id="KW-1003">Cell membrane</keyword>
<evidence type="ECO:0000256" key="6">
    <source>
        <dbReference type="ARBA" id="ARBA00022679"/>
    </source>
</evidence>
<name>A0ABR8QSG2_9BACI</name>
<comment type="subcellular location">
    <subcellularLocation>
        <location evidence="2">Cell membrane</location>
        <topology evidence="2">Multi-pass membrane protein</topology>
    </subcellularLocation>
</comment>
<dbReference type="InterPro" id="IPR005467">
    <property type="entry name" value="His_kinase_dom"/>
</dbReference>